<keyword evidence="9 11" id="KW-0482">Metalloprotease</keyword>
<comment type="subcellular location">
    <subcellularLocation>
        <location evidence="2">Membrane</location>
        <topology evidence="2">Multi-pass membrane protein</topology>
    </subcellularLocation>
</comment>
<dbReference type="NCBIfam" id="TIGR00054">
    <property type="entry name" value="RIP metalloprotease RseP"/>
    <property type="match status" value="1"/>
</dbReference>
<dbReference type="SUPFAM" id="SSF50156">
    <property type="entry name" value="PDZ domain-like"/>
    <property type="match status" value="1"/>
</dbReference>
<evidence type="ECO:0000256" key="3">
    <source>
        <dbReference type="ARBA" id="ARBA00007931"/>
    </source>
</evidence>
<dbReference type="GO" id="GO:0016020">
    <property type="term" value="C:membrane"/>
    <property type="evidence" value="ECO:0007669"/>
    <property type="project" value="UniProtKB-SubCell"/>
</dbReference>
<name>A0A4Q0U8A9_9BACT</name>
<comment type="caution">
    <text evidence="12">The sequence shown here is derived from an EMBL/GenBank/DDBJ whole genome shotgun (WGS) entry which is preliminary data.</text>
</comment>
<sequence>MESFLIKAAQLIAALAFLVVVHEFGHYIFARIFGIKIEKFYLFFNPWFSLVKWKPKPKAGIPSDRATWRDTEYGIGWLPLGGYVKIAGMIDESMDKEQMAKPPQPWEFRSKPAYQRLLVMLGGVLFNFILAILIYAGIAICWGSKYVPLDKVTEGFDYVPTAQQYGFRNGDIPLTADGKQLDAADQQFVLKIAEAREVTVLRNHTDTVTIKLPDDFVLKLNNDRGLLALRVPVYVERLTAGGPAAVAGIREGDHIISVGGETTPSFTELTPALRAKAGQTTDIRVVRSSDTLTFKATPDEYGKLGFQLRSPLDIYETVTVKYDLISGFPQGWKIGTETLGAYVGSLKHLFSAEGAQSIGGFGAMGSMFPDTWNWYAFWQITAFFSVALAIMNLLPIPALDGGHVVFLLYEVITRRKASERVLEVAQYIGLCFLLCLLLYANGMDLFRALFH</sequence>
<reference evidence="12" key="2">
    <citation type="submission" date="2021-09" db="EMBL/GenBank/DDBJ databases">
        <authorList>
            <person name="Gilroy R."/>
        </authorList>
    </citation>
    <scope>NUCLEOTIDE SEQUENCE</scope>
    <source>
        <strain evidence="12">4100</strain>
    </source>
</reference>
<evidence type="ECO:0000256" key="8">
    <source>
        <dbReference type="ARBA" id="ARBA00022989"/>
    </source>
</evidence>
<dbReference type="CDD" id="cd06163">
    <property type="entry name" value="S2P-M50_PDZ_RseP-like"/>
    <property type="match status" value="1"/>
</dbReference>
<keyword evidence="5 11" id="KW-0812">Transmembrane</keyword>
<keyword evidence="7 11" id="KW-0862">Zinc</keyword>
<gene>
    <name evidence="12" type="primary">rseP</name>
    <name evidence="12" type="ORF">K8V47_00730</name>
</gene>
<comment type="cofactor">
    <cofactor evidence="1 11">
        <name>Zn(2+)</name>
        <dbReference type="ChEBI" id="CHEBI:29105"/>
    </cofactor>
</comment>
<feature type="transmembrane region" description="Helical" evidence="11">
    <location>
        <begin position="421"/>
        <end position="440"/>
    </location>
</feature>
<dbReference type="GO" id="GO:0046872">
    <property type="term" value="F:metal ion binding"/>
    <property type="evidence" value="ECO:0007669"/>
    <property type="project" value="UniProtKB-KW"/>
</dbReference>
<evidence type="ECO:0000256" key="1">
    <source>
        <dbReference type="ARBA" id="ARBA00001947"/>
    </source>
</evidence>
<dbReference type="InterPro" id="IPR041489">
    <property type="entry name" value="PDZ_6"/>
</dbReference>
<dbReference type="Pfam" id="PF02163">
    <property type="entry name" value="Peptidase_M50"/>
    <property type="match status" value="1"/>
</dbReference>
<dbReference type="SMART" id="SM00228">
    <property type="entry name" value="PDZ"/>
    <property type="match status" value="1"/>
</dbReference>
<dbReference type="EMBL" id="DYXT01000006">
    <property type="protein sequence ID" value="HJE38279.1"/>
    <property type="molecule type" value="Genomic_DNA"/>
</dbReference>
<keyword evidence="10 11" id="KW-0472">Membrane</keyword>
<dbReference type="PROSITE" id="PS50106">
    <property type="entry name" value="PDZ"/>
    <property type="match status" value="1"/>
</dbReference>
<dbReference type="AlphaFoldDB" id="A0A4Q0U8A9"/>
<organism evidence="12 13">
    <name type="scientific">Candidatus Amulumruptor caecigallinarius</name>
    <dbReference type="NCBI Taxonomy" id="2109911"/>
    <lineage>
        <taxon>Bacteria</taxon>
        <taxon>Pseudomonadati</taxon>
        <taxon>Bacteroidota</taxon>
        <taxon>Bacteroidia</taxon>
        <taxon>Bacteroidales</taxon>
        <taxon>Muribaculaceae</taxon>
        <taxon>Candidatus Amulumruptor</taxon>
    </lineage>
</organism>
<dbReference type="EC" id="3.4.24.-" evidence="11"/>
<evidence type="ECO:0000256" key="10">
    <source>
        <dbReference type="ARBA" id="ARBA00023136"/>
    </source>
</evidence>
<dbReference type="Pfam" id="PF17820">
    <property type="entry name" value="PDZ_6"/>
    <property type="match status" value="1"/>
</dbReference>
<evidence type="ECO:0000256" key="9">
    <source>
        <dbReference type="ARBA" id="ARBA00023049"/>
    </source>
</evidence>
<evidence type="ECO:0000256" key="4">
    <source>
        <dbReference type="ARBA" id="ARBA00022670"/>
    </source>
</evidence>
<reference evidence="12" key="1">
    <citation type="journal article" date="2021" name="PeerJ">
        <title>Extensive microbial diversity within the chicken gut microbiome revealed by metagenomics and culture.</title>
        <authorList>
            <person name="Gilroy R."/>
            <person name="Ravi A."/>
            <person name="Getino M."/>
            <person name="Pursley I."/>
            <person name="Horton D.L."/>
            <person name="Alikhan N.F."/>
            <person name="Baker D."/>
            <person name="Gharbi K."/>
            <person name="Hall N."/>
            <person name="Watson M."/>
            <person name="Adriaenssens E.M."/>
            <person name="Foster-Nyarko E."/>
            <person name="Jarju S."/>
            <person name="Secka A."/>
            <person name="Antonio M."/>
            <person name="Oren A."/>
            <person name="Chaudhuri R.R."/>
            <person name="La Ragione R."/>
            <person name="Hildebrand F."/>
            <person name="Pallen M.J."/>
        </authorList>
    </citation>
    <scope>NUCLEOTIDE SEQUENCE</scope>
    <source>
        <strain evidence="12">4100</strain>
    </source>
</reference>
<keyword evidence="6 11" id="KW-0378">Hydrolase</keyword>
<keyword evidence="11" id="KW-0479">Metal-binding</keyword>
<evidence type="ECO:0000256" key="2">
    <source>
        <dbReference type="ARBA" id="ARBA00004141"/>
    </source>
</evidence>
<dbReference type="PANTHER" id="PTHR42837:SF2">
    <property type="entry name" value="MEMBRANE METALLOPROTEASE ARASP2, CHLOROPLASTIC-RELATED"/>
    <property type="match status" value="1"/>
</dbReference>
<comment type="similarity">
    <text evidence="3 11">Belongs to the peptidase M50B family.</text>
</comment>
<keyword evidence="8 11" id="KW-1133">Transmembrane helix</keyword>
<dbReference type="GO" id="GO:0006508">
    <property type="term" value="P:proteolysis"/>
    <property type="evidence" value="ECO:0007669"/>
    <property type="project" value="UniProtKB-KW"/>
</dbReference>
<dbReference type="Gene3D" id="2.30.42.10">
    <property type="match status" value="1"/>
</dbReference>
<dbReference type="PANTHER" id="PTHR42837">
    <property type="entry name" value="REGULATOR OF SIGMA-E PROTEASE RSEP"/>
    <property type="match status" value="1"/>
</dbReference>
<dbReference type="InterPro" id="IPR004387">
    <property type="entry name" value="Pept_M50_Zn"/>
</dbReference>
<keyword evidence="4" id="KW-0645">Protease</keyword>
<dbReference type="Proteomes" id="UP000711407">
    <property type="component" value="Unassembled WGS sequence"/>
</dbReference>
<proteinExistence type="inferred from homology"/>
<evidence type="ECO:0000256" key="7">
    <source>
        <dbReference type="ARBA" id="ARBA00022833"/>
    </source>
</evidence>
<protein>
    <recommendedName>
        <fullName evidence="11">Zinc metalloprotease</fullName>
        <ecNumber evidence="11">3.4.24.-</ecNumber>
    </recommendedName>
</protein>
<dbReference type="InterPro" id="IPR008915">
    <property type="entry name" value="Peptidase_M50"/>
</dbReference>
<feature type="transmembrane region" description="Helical" evidence="11">
    <location>
        <begin position="376"/>
        <end position="409"/>
    </location>
</feature>
<dbReference type="InterPro" id="IPR001478">
    <property type="entry name" value="PDZ"/>
</dbReference>
<evidence type="ECO:0000256" key="11">
    <source>
        <dbReference type="RuleBase" id="RU362031"/>
    </source>
</evidence>
<dbReference type="GO" id="GO:0004222">
    <property type="term" value="F:metalloendopeptidase activity"/>
    <property type="evidence" value="ECO:0007669"/>
    <property type="project" value="InterPro"/>
</dbReference>
<evidence type="ECO:0000313" key="13">
    <source>
        <dbReference type="Proteomes" id="UP000711407"/>
    </source>
</evidence>
<feature type="transmembrane region" description="Helical" evidence="11">
    <location>
        <begin position="117"/>
        <end position="138"/>
    </location>
</feature>
<evidence type="ECO:0000256" key="5">
    <source>
        <dbReference type="ARBA" id="ARBA00022692"/>
    </source>
</evidence>
<feature type="transmembrane region" description="Helical" evidence="11">
    <location>
        <begin position="12"/>
        <end position="30"/>
    </location>
</feature>
<accession>A0A4Q0U8A9</accession>
<dbReference type="InterPro" id="IPR036034">
    <property type="entry name" value="PDZ_sf"/>
</dbReference>
<evidence type="ECO:0000313" key="12">
    <source>
        <dbReference type="EMBL" id="HJE38279.1"/>
    </source>
</evidence>
<evidence type="ECO:0000256" key="6">
    <source>
        <dbReference type="ARBA" id="ARBA00022801"/>
    </source>
</evidence>